<evidence type="ECO:0000313" key="3">
    <source>
        <dbReference type="EnsemblMetazoa" id="HelroP184560"/>
    </source>
</evidence>
<dbReference type="Proteomes" id="UP000015101">
    <property type="component" value="Unassembled WGS sequence"/>
</dbReference>
<dbReference type="EnsemblMetazoa" id="HelroT184560">
    <property type="protein sequence ID" value="HelroP184560"/>
    <property type="gene ID" value="HelroG184560"/>
</dbReference>
<feature type="region of interest" description="Disordered" evidence="1">
    <location>
        <begin position="1"/>
        <end position="24"/>
    </location>
</feature>
<dbReference type="CTD" id="20209670"/>
<reference evidence="2 4" key="2">
    <citation type="journal article" date="2013" name="Nature">
        <title>Insights into bilaterian evolution from three spiralian genomes.</title>
        <authorList>
            <person name="Simakov O."/>
            <person name="Marletaz F."/>
            <person name="Cho S.J."/>
            <person name="Edsinger-Gonzales E."/>
            <person name="Havlak P."/>
            <person name="Hellsten U."/>
            <person name="Kuo D.H."/>
            <person name="Larsson T."/>
            <person name="Lv J."/>
            <person name="Arendt D."/>
            <person name="Savage R."/>
            <person name="Osoegawa K."/>
            <person name="de Jong P."/>
            <person name="Grimwood J."/>
            <person name="Chapman J.A."/>
            <person name="Shapiro H."/>
            <person name="Aerts A."/>
            <person name="Otillar R.P."/>
            <person name="Terry A.Y."/>
            <person name="Boore J.L."/>
            <person name="Grigoriev I.V."/>
            <person name="Lindberg D.R."/>
            <person name="Seaver E.C."/>
            <person name="Weisblat D.A."/>
            <person name="Putnam N.H."/>
            <person name="Rokhsar D.S."/>
        </authorList>
    </citation>
    <scope>NUCLEOTIDE SEQUENCE</scope>
</reference>
<evidence type="ECO:0000313" key="4">
    <source>
        <dbReference type="Proteomes" id="UP000015101"/>
    </source>
</evidence>
<dbReference type="Gene3D" id="3.80.10.10">
    <property type="entry name" value="Ribonuclease Inhibitor"/>
    <property type="match status" value="1"/>
</dbReference>
<dbReference type="PROSITE" id="PS51450">
    <property type="entry name" value="LRR"/>
    <property type="match status" value="1"/>
</dbReference>
<protein>
    <submittedName>
        <fullName evidence="2 3">Uncharacterized protein</fullName>
    </submittedName>
</protein>
<keyword evidence="4" id="KW-1185">Reference proteome</keyword>
<dbReference type="InParanoid" id="T1FLH1"/>
<dbReference type="EMBL" id="KB095889">
    <property type="protein sequence ID" value="ESO10338.1"/>
    <property type="molecule type" value="Genomic_DNA"/>
</dbReference>
<sequence>SLSLPASATKSSSSSLPSSSSSKNNFRLKPGSFEGFQTSGLYLQECDLDRLDYSIFASIRPSLKYLWLTGNKLRHIHENFSSLFEGKMVVETPNMVDFQWRHFDDPYRLAVPAVELEPSALRLPTAVATRAGREEGPDIQRYNSALVQFRCYDVIADSNNRHSSVSSCVE</sequence>
<dbReference type="InterPro" id="IPR001611">
    <property type="entry name" value="Leu-rich_rpt"/>
</dbReference>
<proteinExistence type="predicted"/>
<reference evidence="4" key="1">
    <citation type="submission" date="2012-12" db="EMBL/GenBank/DDBJ databases">
        <authorList>
            <person name="Hellsten U."/>
            <person name="Grimwood J."/>
            <person name="Chapman J.A."/>
            <person name="Shapiro H."/>
            <person name="Aerts A."/>
            <person name="Otillar R.P."/>
            <person name="Terry A.Y."/>
            <person name="Boore J.L."/>
            <person name="Simakov O."/>
            <person name="Marletaz F."/>
            <person name="Cho S.-J."/>
            <person name="Edsinger-Gonzales E."/>
            <person name="Havlak P."/>
            <person name="Kuo D.-H."/>
            <person name="Larsson T."/>
            <person name="Lv J."/>
            <person name="Arendt D."/>
            <person name="Savage R."/>
            <person name="Osoegawa K."/>
            <person name="de Jong P."/>
            <person name="Lindberg D.R."/>
            <person name="Seaver E.C."/>
            <person name="Weisblat D.A."/>
            <person name="Putnam N.H."/>
            <person name="Grigoriev I.V."/>
            <person name="Rokhsar D.S."/>
        </authorList>
    </citation>
    <scope>NUCLEOTIDE SEQUENCE</scope>
</reference>
<dbReference type="RefSeq" id="XP_009011564.1">
    <property type="nucleotide sequence ID" value="XM_009013316.1"/>
</dbReference>
<accession>T1FLH1</accession>
<dbReference type="EMBL" id="AMQM01010754">
    <property type="status" value="NOT_ANNOTATED_CDS"/>
    <property type="molecule type" value="Genomic_DNA"/>
</dbReference>
<name>T1FLH1_HELRO</name>
<dbReference type="SUPFAM" id="SSF52058">
    <property type="entry name" value="L domain-like"/>
    <property type="match status" value="1"/>
</dbReference>
<evidence type="ECO:0000256" key="1">
    <source>
        <dbReference type="SAM" id="MobiDB-lite"/>
    </source>
</evidence>
<dbReference type="KEGG" id="hro:HELRODRAFT_184560"/>
<organism evidence="3 4">
    <name type="scientific">Helobdella robusta</name>
    <name type="common">Californian leech</name>
    <dbReference type="NCBI Taxonomy" id="6412"/>
    <lineage>
        <taxon>Eukaryota</taxon>
        <taxon>Metazoa</taxon>
        <taxon>Spiralia</taxon>
        <taxon>Lophotrochozoa</taxon>
        <taxon>Annelida</taxon>
        <taxon>Clitellata</taxon>
        <taxon>Hirudinea</taxon>
        <taxon>Rhynchobdellida</taxon>
        <taxon>Glossiphoniidae</taxon>
        <taxon>Helobdella</taxon>
    </lineage>
</organism>
<dbReference type="GeneID" id="20209670"/>
<gene>
    <name evidence="3" type="primary">20209670</name>
    <name evidence="2" type="ORF">HELRODRAFT_184560</name>
</gene>
<dbReference type="HOGENOM" id="CLU_1574617_0_0_1"/>
<reference evidence="3" key="3">
    <citation type="submission" date="2015-06" db="UniProtKB">
        <authorList>
            <consortium name="EnsemblMetazoa"/>
        </authorList>
    </citation>
    <scope>IDENTIFICATION</scope>
</reference>
<feature type="compositionally biased region" description="Low complexity" evidence="1">
    <location>
        <begin position="1"/>
        <end position="23"/>
    </location>
</feature>
<dbReference type="InterPro" id="IPR032675">
    <property type="entry name" value="LRR_dom_sf"/>
</dbReference>
<evidence type="ECO:0000313" key="2">
    <source>
        <dbReference type="EMBL" id="ESO10338.1"/>
    </source>
</evidence>
<dbReference type="AlphaFoldDB" id="T1FLH1"/>